<dbReference type="AlphaFoldDB" id="A3VL75"/>
<dbReference type="SUPFAM" id="SSF46785">
    <property type="entry name" value="Winged helix' DNA-binding domain"/>
    <property type="match status" value="1"/>
</dbReference>
<comment type="caution">
    <text evidence="6">The sequence shown here is derived from an EMBL/GenBank/DDBJ whole genome shotgun (WGS) entry which is preliminary data.</text>
</comment>
<dbReference type="PANTHER" id="PTHR33154">
    <property type="entry name" value="TRANSCRIPTIONAL REGULATOR, ARSR FAMILY"/>
    <property type="match status" value="1"/>
</dbReference>
<proteinExistence type="predicted"/>
<dbReference type="OrthoDB" id="9804742at2"/>
<sequence>MTAPDNRTLDLFEALGHPLRLRMVEMMAAVDDLACTTLEAELPIAKSTISYHVKILSQAGLIDVRRDGRWFNYRLRRDVLKDQLTDFAASLDQPRAASDARYSPAGAAGKRAG</sequence>
<dbReference type="PROSITE" id="PS50987">
    <property type="entry name" value="HTH_ARSR_2"/>
    <property type="match status" value="1"/>
</dbReference>
<dbReference type="InterPro" id="IPR001845">
    <property type="entry name" value="HTH_ArsR_DNA-bd_dom"/>
</dbReference>
<keyword evidence="3" id="KW-0804">Transcription</keyword>
<dbReference type="EMBL" id="AAMT01000021">
    <property type="protein sequence ID" value="EAQ10994.1"/>
    <property type="molecule type" value="Genomic_DNA"/>
</dbReference>
<dbReference type="Proteomes" id="UP000002931">
    <property type="component" value="Unassembled WGS sequence"/>
</dbReference>
<dbReference type="InterPro" id="IPR011991">
    <property type="entry name" value="ArsR-like_HTH"/>
</dbReference>
<dbReference type="InterPro" id="IPR036390">
    <property type="entry name" value="WH_DNA-bd_sf"/>
</dbReference>
<evidence type="ECO:0000256" key="1">
    <source>
        <dbReference type="ARBA" id="ARBA00023015"/>
    </source>
</evidence>
<keyword evidence="7" id="KW-1185">Reference proteome</keyword>
<dbReference type="RefSeq" id="WP_008334164.1">
    <property type="nucleotide sequence ID" value="NZ_CH902578.1"/>
</dbReference>
<evidence type="ECO:0000256" key="4">
    <source>
        <dbReference type="SAM" id="MobiDB-lite"/>
    </source>
</evidence>
<dbReference type="CDD" id="cd00090">
    <property type="entry name" value="HTH_ARSR"/>
    <property type="match status" value="1"/>
</dbReference>
<dbReference type="PRINTS" id="PR00778">
    <property type="entry name" value="HTHARSR"/>
</dbReference>
<dbReference type="SMART" id="SM00418">
    <property type="entry name" value="HTH_ARSR"/>
    <property type="match status" value="1"/>
</dbReference>
<dbReference type="Gene3D" id="1.10.10.10">
    <property type="entry name" value="Winged helix-like DNA-binding domain superfamily/Winged helix DNA-binding domain"/>
    <property type="match status" value="1"/>
</dbReference>
<dbReference type="GO" id="GO:0003700">
    <property type="term" value="F:DNA-binding transcription factor activity"/>
    <property type="evidence" value="ECO:0007669"/>
    <property type="project" value="InterPro"/>
</dbReference>
<evidence type="ECO:0000313" key="7">
    <source>
        <dbReference type="Proteomes" id="UP000002931"/>
    </source>
</evidence>
<feature type="region of interest" description="Disordered" evidence="4">
    <location>
        <begin position="93"/>
        <end position="113"/>
    </location>
</feature>
<dbReference type="InterPro" id="IPR036388">
    <property type="entry name" value="WH-like_DNA-bd_sf"/>
</dbReference>
<keyword evidence="2" id="KW-0238">DNA-binding</keyword>
<evidence type="ECO:0000256" key="3">
    <source>
        <dbReference type="ARBA" id="ARBA00023163"/>
    </source>
</evidence>
<evidence type="ECO:0000259" key="5">
    <source>
        <dbReference type="PROSITE" id="PS50987"/>
    </source>
</evidence>
<dbReference type="InterPro" id="IPR051081">
    <property type="entry name" value="HTH_MetalResp_TranReg"/>
</dbReference>
<dbReference type="STRING" id="314271.RB2654_18031"/>
<feature type="domain" description="HTH arsR-type" evidence="5">
    <location>
        <begin position="1"/>
        <end position="95"/>
    </location>
</feature>
<gene>
    <name evidence="6" type="ORF">RB2654_18031</name>
</gene>
<reference evidence="6 7" key="1">
    <citation type="journal article" date="2010" name="J. Bacteriol.">
        <title>Genome sequences of Pelagibaca bermudensis HTCC2601T and Maritimibacter alkaliphilus HTCC2654T, the type strains of two marine Roseobacter genera.</title>
        <authorList>
            <person name="Thrash J.C."/>
            <person name="Cho J.C."/>
            <person name="Ferriera S."/>
            <person name="Johnson J."/>
            <person name="Vergin K.L."/>
            <person name="Giovannoni S.J."/>
        </authorList>
    </citation>
    <scope>NUCLEOTIDE SEQUENCE [LARGE SCALE GENOMIC DNA]</scope>
    <source>
        <strain evidence="6 7">HTCC2654</strain>
    </source>
</reference>
<accession>A3VL75</accession>
<dbReference type="PANTHER" id="PTHR33154:SF33">
    <property type="entry name" value="TRANSCRIPTIONAL REPRESSOR SDPR"/>
    <property type="match status" value="1"/>
</dbReference>
<name>A3VL75_9RHOB</name>
<dbReference type="eggNOG" id="COG0640">
    <property type="taxonomic scope" value="Bacteria"/>
</dbReference>
<evidence type="ECO:0000313" key="6">
    <source>
        <dbReference type="EMBL" id="EAQ10994.1"/>
    </source>
</evidence>
<dbReference type="HOGENOM" id="CLU_097806_3_2_5"/>
<evidence type="ECO:0000256" key="2">
    <source>
        <dbReference type="ARBA" id="ARBA00023125"/>
    </source>
</evidence>
<protein>
    <submittedName>
        <fullName evidence="6">Bacterial regulatory proteins, ArsR family protein</fullName>
    </submittedName>
</protein>
<dbReference type="Pfam" id="PF12840">
    <property type="entry name" value="HTH_20"/>
    <property type="match status" value="1"/>
</dbReference>
<dbReference type="GO" id="GO:0003677">
    <property type="term" value="F:DNA binding"/>
    <property type="evidence" value="ECO:0007669"/>
    <property type="project" value="UniProtKB-KW"/>
</dbReference>
<organism evidence="6 7">
    <name type="scientific">Maritimibacter alkaliphilus HTCC2654</name>
    <dbReference type="NCBI Taxonomy" id="314271"/>
    <lineage>
        <taxon>Bacteria</taxon>
        <taxon>Pseudomonadati</taxon>
        <taxon>Pseudomonadota</taxon>
        <taxon>Alphaproteobacteria</taxon>
        <taxon>Rhodobacterales</taxon>
        <taxon>Roseobacteraceae</taxon>
        <taxon>Maritimibacter</taxon>
    </lineage>
</organism>
<dbReference type="NCBIfam" id="NF033788">
    <property type="entry name" value="HTH_metalloreg"/>
    <property type="match status" value="1"/>
</dbReference>
<keyword evidence="1" id="KW-0805">Transcription regulation</keyword>